<feature type="transmembrane region" description="Helical" evidence="1">
    <location>
        <begin position="99"/>
        <end position="119"/>
    </location>
</feature>
<evidence type="ECO:0000313" key="3">
    <source>
        <dbReference type="Proteomes" id="UP000251561"/>
    </source>
</evidence>
<proteinExistence type="predicted"/>
<sequence length="147" mass="17585">MFSNVVLKNTILFFLVLVLILLAIQYYKKPDLYWKFNLFEIGVTSVLLIIYALTFVIQNIRIAKLDYLYFSNGLIIYLISSLSIFLSGNTDSVIFTEPFLLDFWFFNSLFYILYQFLIFKEWKVLRYKRNAKEFKLKDILEFSKTAD</sequence>
<reference evidence="2 3" key="1">
    <citation type="submission" date="2018-06" db="EMBL/GenBank/DDBJ databases">
        <title>Genome sequencing of Flavobacterium.</title>
        <authorList>
            <person name="Baek M.-G."/>
            <person name="Yi H."/>
        </authorList>
    </citation>
    <scope>NUCLEOTIDE SEQUENCE [LARGE SCALE GENOMIC DNA]</scope>
    <source>
        <strain evidence="2 3">HYN0086</strain>
    </source>
</reference>
<keyword evidence="3" id="KW-1185">Reference proteome</keyword>
<keyword evidence="1" id="KW-0472">Membrane</keyword>
<dbReference type="Proteomes" id="UP000251561">
    <property type="component" value="Chromosome"/>
</dbReference>
<protein>
    <submittedName>
        <fullName evidence="2">Uncharacterized protein</fullName>
    </submittedName>
</protein>
<organism evidence="2 3">
    <name type="scientific">Flavobacterium fluviale</name>
    <dbReference type="NCBI Taxonomy" id="2249356"/>
    <lineage>
        <taxon>Bacteria</taxon>
        <taxon>Pseudomonadati</taxon>
        <taxon>Bacteroidota</taxon>
        <taxon>Flavobacteriia</taxon>
        <taxon>Flavobacteriales</taxon>
        <taxon>Flavobacteriaceae</taxon>
        <taxon>Flavobacterium</taxon>
    </lineage>
</organism>
<evidence type="ECO:0000256" key="1">
    <source>
        <dbReference type="SAM" id="Phobius"/>
    </source>
</evidence>
<keyword evidence="1" id="KW-0812">Transmembrane</keyword>
<feature type="transmembrane region" description="Helical" evidence="1">
    <location>
        <begin position="67"/>
        <end position="87"/>
    </location>
</feature>
<evidence type="ECO:0000313" key="2">
    <source>
        <dbReference type="EMBL" id="AXB56621.1"/>
    </source>
</evidence>
<dbReference type="OrthoDB" id="1361853at2"/>
<dbReference type="AlphaFoldDB" id="A0A344LRS9"/>
<feature type="transmembrane region" description="Helical" evidence="1">
    <location>
        <begin position="7"/>
        <end position="27"/>
    </location>
</feature>
<feature type="transmembrane region" description="Helical" evidence="1">
    <location>
        <begin position="33"/>
        <end position="55"/>
    </location>
</feature>
<gene>
    <name evidence="2" type="ORF">HYN86_08410</name>
</gene>
<name>A0A344LRS9_9FLAO</name>
<dbReference type="KEGG" id="ffl:HYN86_08410"/>
<accession>A0A344LRS9</accession>
<keyword evidence="1" id="KW-1133">Transmembrane helix</keyword>
<dbReference type="EMBL" id="CP030261">
    <property type="protein sequence ID" value="AXB56621.1"/>
    <property type="molecule type" value="Genomic_DNA"/>
</dbReference>